<evidence type="ECO:0000256" key="3">
    <source>
        <dbReference type="ARBA" id="ARBA00023125"/>
    </source>
</evidence>
<dbReference type="GO" id="GO:0006298">
    <property type="term" value="P:mismatch repair"/>
    <property type="evidence" value="ECO:0007669"/>
    <property type="project" value="InterPro"/>
</dbReference>
<name>A0A385Q0C2_9FIRM</name>
<dbReference type="GO" id="GO:0140664">
    <property type="term" value="F:ATP-dependent DNA damage sensor activity"/>
    <property type="evidence" value="ECO:0007669"/>
    <property type="project" value="InterPro"/>
</dbReference>
<dbReference type="InterPro" id="IPR000432">
    <property type="entry name" value="DNA_mismatch_repair_MutS_C"/>
</dbReference>
<dbReference type="PANTHER" id="PTHR11361:SF14">
    <property type="entry name" value="DNA MISMATCH REPAIR PROTEIN MUTS, TYPE 2"/>
    <property type="match status" value="1"/>
</dbReference>
<dbReference type="PANTHER" id="PTHR11361">
    <property type="entry name" value="DNA MISMATCH REPAIR PROTEIN MUTS FAMILY MEMBER"/>
    <property type="match status" value="1"/>
</dbReference>
<dbReference type="SMART" id="SM00534">
    <property type="entry name" value="MUTSac"/>
    <property type="match status" value="1"/>
</dbReference>
<dbReference type="GO" id="GO:0005524">
    <property type="term" value="F:ATP binding"/>
    <property type="evidence" value="ECO:0007669"/>
    <property type="project" value="UniProtKB-KW"/>
</dbReference>
<dbReference type="Pfam" id="PF00488">
    <property type="entry name" value="MutS_V"/>
    <property type="match status" value="1"/>
</dbReference>
<reference evidence="4 5" key="1">
    <citation type="submission" date="2018-09" db="EMBL/GenBank/DDBJ databases">
        <title>Genome sequencing of Lachnoanaerobaculum umeaense DSM 23576.</title>
        <authorList>
            <person name="Kook J.-K."/>
            <person name="Park S.-N."/>
            <person name="Lim Y.K."/>
        </authorList>
    </citation>
    <scope>NUCLEOTIDE SEQUENCE [LARGE SCALE GENOMIC DNA]</scope>
    <source>
        <strain evidence="5">DSM 23576 \ CCUG 58757</strain>
    </source>
</reference>
<dbReference type="GO" id="GO:0030983">
    <property type="term" value="F:mismatched DNA binding"/>
    <property type="evidence" value="ECO:0007669"/>
    <property type="project" value="InterPro"/>
</dbReference>
<accession>A0A385Q0C2</accession>
<dbReference type="OrthoDB" id="9777812at2"/>
<evidence type="ECO:0000256" key="2">
    <source>
        <dbReference type="ARBA" id="ARBA00022840"/>
    </source>
</evidence>
<organism evidence="4 5">
    <name type="scientific">Lachnoanaerobaculum umeaense</name>
    <dbReference type="NCBI Taxonomy" id="617123"/>
    <lineage>
        <taxon>Bacteria</taxon>
        <taxon>Bacillati</taxon>
        <taxon>Bacillota</taxon>
        <taxon>Clostridia</taxon>
        <taxon>Lachnospirales</taxon>
        <taxon>Lachnospiraceae</taxon>
        <taxon>Lachnoanaerobaculum</taxon>
    </lineage>
</organism>
<dbReference type="InterPro" id="IPR045076">
    <property type="entry name" value="MutS"/>
</dbReference>
<dbReference type="KEGG" id="lua:D4A81_03600"/>
<protein>
    <submittedName>
        <fullName evidence="4">DNA mismatch repair protein MutS</fullName>
    </submittedName>
</protein>
<evidence type="ECO:0000313" key="4">
    <source>
        <dbReference type="EMBL" id="AYA99094.1"/>
    </source>
</evidence>
<gene>
    <name evidence="4" type="ORF">D4A81_03600</name>
</gene>
<evidence type="ECO:0000313" key="5">
    <source>
        <dbReference type="Proteomes" id="UP000265562"/>
    </source>
</evidence>
<keyword evidence="3" id="KW-0238">DNA-binding</keyword>
<sequence>MDFWQRENIGFEFIKSKMLPATPFGMELKKNIRPFGRDERDILNEELNNLNKVYQKYDLVKSDINTIRRIFMQMKDVRGSIRFGVENVLSDIELFEIKILLMQIEKLKPFIERVSMELSLTGFRIESVSFVVDILDPDGRRIPTFAVYDEYSDELRDIRKKKREIEIKMQENAIAFEEWKDRRLLMAVEEEKEERRIREELSIKLRPYFDIIILNIEVISRFDLLLEKYRVAKLYPSCFPEIKDDILLLEETRNPYICNILEEKSLSFTPISIEMSQGTTVITGANMGGKSVTLKTVALNTYLALCGFFVYADRASIPLFDEIIMISEESQSVTKGLSSFGAQIVELKNLLNEIEKKFVFAILDEFARGTNPKEGEGIVRGLVALLNKKKAMSLLVTHFDHVAELSGSHYQVKGLQGTLEDRISKALLTKSNDDAKIVAIAEFMNYGIFKVNKDVKPPKEALMICRLLGLQEELLDILTEIN</sequence>
<dbReference type="Gene3D" id="3.40.50.300">
    <property type="entry name" value="P-loop containing nucleotide triphosphate hydrolases"/>
    <property type="match status" value="1"/>
</dbReference>
<dbReference type="InterPro" id="IPR027417">
    <property type="entry name" value="P-loop_NTPase"/>
</dbReference>
<keyword evidence="2" id="KW-0067">ATP-binding</keyword>
<dbReference type="EMBL" id="CP032364">
    <property type="protein sequence ID" value="AYA99094.1"/>
    <property type="molecule type" value="Genomic_DNA"/>
</dbReference>
<dbReference type="RefSeq" id="WP_111525441.1">
    <property type="nucleotide sequence ID" value="NZ_CP032364.1"/>
</dbReference>
<evidence type="ECO:0000256" key="1">
    <source>
        <dbReference type="ARBA" id="ARBA00022741"/>
    </source>
</evidence>
<proteinExistence type="predicted"/>
<dbReference type="SUPFAM" id="SSF52540">
    <property type="entry name" value="P-loop containing nucleoside triphosphate hydrolases"/>
    <property type="match status" value="1"/>
</dbReference>
<keyword evidence="5" id="KW-1185">Reference proteome</keyword>
<dbReference type="AlphaFoldDB" id="A0A385Q0C2"/>
<dbReference type="Proteomes" id="UP000265562">
    <property type="component" value="Chromosome"/>
</dbReference>
<keyword evidence="1" id="KW-0547">Nucleotide-binding</keyword>